<evidence type="ECO:0000313" key="2">
    <source>
        <dbReference type="EMBL" id="SOD15224.1"/>
    </source>
</evidence>
<dbReference type="InterPro" id="IPR019587">
    <property type="entry name" value="Polyketide_cyclase/dehydratase"/>
</dbReference>
<dbReference type="OrthoDB" id="9807923at2"/>
<reference evidence="3" key="1">
    <citation type="submission" date="2017-09" db="EMBL/GenBank/DDBJ databases">
        <authorList>
            <person name="Varghese N."/>
            <person name="Submissions S."/>
        </authorList>
    </citation>
    <scope>NUCLEOTIDE SEQUENCE [LARGE SCALE GENOMIC DNA]</scope>
    <source>
        <strain evidence="3">CGMCC 1.12803</strain>
    </source>
</reference>
<dbReference type="RefSeq" id="WP_097131791.1">
    <property type="nucleotide sequence ID" value="NZ_OCMT01000002.1"/>
</dbReference>
<dbReference type="Gene3D" id="3.30.530.20">
    <property type="match status" value="1"/>
</dbReference>
<dbReference type="AlphaFoldDB" id="A0A285ZZZ6"/>
<protein>
    <submittedName>
        <fullName evidence="2">Polyketide cyclase / dehydrase and lipid transport</fullName>
    </submittedName>
</protein>
<dbReference type="Proteomes" id="UP000219281">
    <property type="component" value="Unassembled WGS sequence"/>
</dbReference>
<evidence type="ECO:0000313" key="3">
    <source>
        <dbReference type="Proteomes" id="UP000219281"/>
    </source>
</evidence>
<keyword evidence="1" id="KW-0812">Transmembrane</keyword>
<dbReference type="CDD" id="cd07818">
    <property type="entry name" value="SRPBCC_1"/>
    <property type="match status" value="1"/>
</dbReference>
<dbReference type="InterPro" id="IPR023393">
    <property type="entry name" value="START-like_dom_sf"/>
</dbReference>
<accession>A0A285ZZZ6</accession>
<dbReference type="EMBL" id="OCMT01000002">
    <property type="protein sequence ID" value="SOD15224.1"/>
    <property type="molecule type" value="Genomic_DNA"/>
</dbReference>
<dbReference type="Pfam" id="PF10604">
    <property type="entry name" value="Polyketide_cyc2"/>
    <property type="match status" value="1"/>
</dbReference>
<dbReference type="SUPFAM" id="SSF55961">
    <property type="entry name" value="Bet v1-like"/>
    <property type="match status" value="1"/>
</dbReference>
<evidence type="ECO:0000256" key="1">
    <source>
        <dbReference type="SAM" id="Phobius"/>
    </source>
</evidence>
<feature type="transmembrane region" description="Helical" evidence="1">
    <location>
        <begin position="6"/>
        <end position="25"/>
    </location>
</feature>
<gene>
    <name evidence="2" type="ORF">SAMN06297358_2203</name>
</gene>
<organism evidence="2 3">
    <name type="scientific">Pedobacter xixiisoli</name>
    <dbReference type="NCBI Taxonomy" id="1476464"/>
    <lineage>
        <taxon>Bacteria</taxon>
        <taxon>Pseudomonadati</taxon>
        <taxon>Bacteroidota</taxon>
        <taxon>Sphingobacteriia</taxon>
        <taxon>Sphingobacteriales</taxon>
        <taxon>Sphingobacteriaceae</taxon>
        <taxon>Pedobacter</taxon>
    </lineage>
</organism>
<keyword evidence="3" id="KW-1185">Reference proteome</keyword>
<proteinExistence type="predicted"/>
<name>A0A285ZZZ6_9SPHI</name>
<sequence length="184" mass="20754">MKFLRIFLGIIVVLIAIILIGSLFLPNTYSVRRSTNIAASDTTVYKNIADFNSFKQWNPWYKMEPTAKTTISGTPEQPGHLYEWVGKETGSGQMKITSVKPLEEVKIELKFIKPFESLANTQFNVAKEADSTKITWTMSGENNIMSKWMCLIMGGMDSMIGKDFEDGLISQRKIGKEISLLKQS</sequence>
<keyword evidence="1" id="KW-1133">Transmembrane helix</keyword>
<keyword evidence="1" id="KW-0472">Membrane</keyword>